<name>A0A2V4UUX8_9GAMM</name>
<dbReference type="Pfam" id="PF08713">
    <property type="entry name" value="DNA_alkylation"/>
    <property type="match status" value="1"/>
</dbReference>
<proteinExistence type="predicted"/>
<reference evidence="1 2" key="1">
    <citation type="submission" date="2018-06" db="EMBL/GenBank/DDBJ databases">
        <title>Genomic Encyclopedia of Type Strains, Phase III (KMG-III): the genomes of soil and plant-associated and newly described type strains.</title>
        <authorList>
            <person name="Whitman W."/>
        </authorList>
    </citation>
    <scope>NUCLEOTIDE SEQUENCE [LARGE SCALE GENOMIC DNA]</scope>
    <source>
        <strain evidence="1 2">CECT 5889</strain>
    </source>
</reference>
<dbReference type="AlphaFoldDB" id="A0A2V4UUX8"/>
<dbReference type="SUPFAM" id="SSF48371">
    <property type="entry name" value="ARM repeat"/>
    <property type="match status" value="1"/>
</dbReference>
<comment type="caution">
    <text evidence="1">The sequence shown here is derived from an EMBL/GenBank/DDBJ whole genome shotgun (WGS) entry which is preliminary data.</text>
</comment>
<dbReference type="RefSeq" id="WP_110924248.1">
    <property type="nucleotide sequence ID" value="NZ_QJSU01000012.1"/>
</dbReference>
<sequence>MSALFKDLYSKKFYDFFAQACNEIISDFDTQKFITLIFCEQFDGYEFKQRVSHTTTVLHQFMPEQFEQAAKLILTLVKHFEDLGVKADSLEYLFLPEYIERYGINEYGSAVSAFEVITPFITCEFAVRPFIVKYEQQMLEQMILWTTHKNNRMRRLASEGSRPRLPWGIALISLKKEPAPLLPIFDQLKEDECELVRRSVANSINDIAKDNPDFVIHFARKHYGKSKNTDRLIKHACRTLLKKGNPDVLELFGFNSRDINISEFCLKQPIIEIGSELEFSFSIQNRSSLSKKLRLEYGIYYQKNNGNLSRKVFKISERNIRADEIYSVTRKQSFKVVTTRKLYSGAHQVSLIVNGSEFEILDFELIE</sequence>
<dbReference type="Gene3D" id="1.25.40.290">
    <property type="entry name" value="ARM repeat domains"/>
    <property type="match status" value="1"/>
</dbReference>
<evidence type="ECO:0000313" key="2">
    <source>
        <dbReference type="Proteomes" id="UP000247746"/>
    </source>
</evidence>
<keyword evidence="2" id="KW-1185">Reference proteome</keyword>
<dbReference type="Proteomes" id="UP000247746">
    <property type="component" value="Unassembled WGS sequence"/>
</dbReference>
<gene>
    <name evidence="1" type="ORF">DFP82_11236</name>
</gene>
<organism evidence="1 2">
    <name type="scientific">Psychrobacter fozii</name>
    <dbReference type="NCBI Taxonomy" id="198480"/>
    <lineage>
        <taxon>Bacteria</taxon>
        <taxon>Pseudomonadati</taxon>
        <taxon>Pseudomonadota</taxon>
        <taxon>Gammaproteobacteria</taxon>
        <taxon>Moraxellales</taxon>
        <taxon>Moraxellaceae</taxon>
        <taxon>Psychrobacter</taxon>
    </lineage>
</organism>
<dbReference type="OrthoDB" id="9797162at2"/>
<dbReference type="InterPro" id="IPR014825">
    <property type="entry name" value="DNA_alkylation"/>
</dbReference>
<dbReference type="InterPro" id="IPR016024">
    <property type="entry name" value="ARM-type_fold"/>
</dbReference>
<protein>
    <submittedName>
        <fullName evidence="1">3-methyladenine DNA glycosylase AlkC</fullName>
    </submittedName>
</protein>
<dbReference type="EMBL" id="QJSU01000012">
    <property type="protein sequence ID" value="PYE36590.1"/>
    <property type="molecule type" value="Genomic_DNA"/>
</dbReference>
<evidence type="ECO:0000313" key="1">
    <source>
        <dbReference type="EMBL" id="PYE36590.1"/>
    </source>
</evidence>
<accession>A0A2V4UUX8</accession>